<dbReference type="AlphaFoldDB" id="A0A9X2RPW7"/>
<gene>
    <name evidence="2" type="ORF">NQU55_19395</name>
</gene>
<evidence type="ECO:0000313" key="2">
    <source>
        <dbReference type="EMBL" id="MCQ8771916.1"/>
    </source>
</evidence>
<name>A0A9X2RPW7_9ACTN</name>
<keyword evidence="3" id="KW-1185">Reference proteome</keyword>
<evidence type="ECO:0000313" key="3">
    <source>
        <dbReference type="Proteomes" id="UP001142374"/>
    </source>
</evidence>
<evidence type="ECO:0000256" key="1">
    <source>
        <dbReference type="SAM" id="MobiDB-lite"/>
    </source>
</evidence>
<dbReference type="EMBL" id="JANIID010000017">
    <property type="protein sequence ID" value="MCQ8771916.1"/>
    <property type="molecule type" value="Genomic_DNA"/>
</dbReference>
<protein>
    <submittedName>
        <fullName evidence="2">Uncharacterized protein</fullName>
    </submittedName>
</protein>
<comment type="caution">
    <text evidence="2">The sequence shown here is derived from an EMBL/GenBank/DDBJ whole genome shotgun (WGS) entry which is preliminary data.</text>
</comment>
<sequence>MQDRRHPAAKGREPTVRRRHVCVRHEAVTVLVTDGRHGDAVPRPLDAAPGQADEKGGVHRGQEPDLASCPSAGGSRCLARIAMREVCP</sequence>
<feature type="compositionally biased region" description="Basic and acidic residues" evidence="1">
    <location>
        <begin position="52"/>
        <end position="63"/>
    </location>
</feature>
<proteinExistence type="predicted"/>
<dbReference type="RefSeq" id="WP_168097159.1">
    <property type="nucleotide sequence ID" value="NZ_JAATER010001105.1"/>
</dbReference>
<reference evidence="2" key="1">
    <citation type="submission" date="2022-06" db="EMBL/GenBank/DDBJ databases">
        <title>WGS of actinobacteria.</title>
        <authorList>
            <person name="Thawai C."/>
        </authorList>
    </citation>
    <scope>NUCLEOTIDE SEQUENCE</scope>
    <source>
        <strain evidence="2">AA8</strain>
    </source>
</reference>
<organism evidence="2 3">
    <name type="scientific">Streptomyces telluris</name>
    <dbReference type="NCBI Taxonomy" id="2720021"/>
    <lineage>
        <taxon>Bacteria</taxon>
        <taxon>Bacillati</taxon>
        <taxon>Actinomycetota</taxon>
        <taxon>Actinomycetes</taxon>
        <taxon>Kitasatosporales</taxon>
        <taxon>Streptomycetaceae</taxon>
        <taxon>Streptomyces</taxon>
    </lineage>
</organism>
<dbReference type="Proteomes" id="UP001142374">
    <property type="component" value="Unassembled WGS sequence"/>
</dbReference>
<feature type="region of interest" description="Disordered" evidence="1">
    <location>
        <begin position="35"/>
        <end position="72"/>
    </location>
</feature>
<accession>A0A9X2RPW7</accession>